<dbReference type="EMBL" id="JANPWB010000015">
    <property type="protein sequence ID" value="KAJ1091542.1"/>
    <property type="molecule type" value="Genomic_DNA"/>
</dbReference>
<evidence type="ECO:0000313" key="3">
    <source>
        <dbReference type="Proteomes" id="UP001066276"/>
    </source>
</evidence>
<accession>A0AAV7LIZ5</accession>
<organism evidence="2 3">
    <name type="scientific">Pleurodeles waltl</name>
    <name type="common">Iberian ribbed newt</name>
    <dbReference type="NCBI Taxonomy" id="8319"/>
    <lineage>
        <taxon>Eukaryota</taxon>
        <taxon>Metazoa</taxon>
        <taxon>Chordata</taxon>
        <taxon>Craniata</taxon>
        <taxon>Vertebrata</taxon>
        <taxon>Euteleostomi</taxon>
        <taxon>Amphibia</taxon>
        <taxon>Batrachia</taxon>
        <taxon>Caudata</taxon>
        <taxon>Salamandroidea</taxon>
        <taxon>Salamandridae</taxon>
        <taxon>Pleurodelinae</taxon>
        <taxon>Pleurodeles</taxon>
    </lineage>
</organism>
<name>A0AAV7LIZ5_PLEWA</name>
<evidence type="ECO:0000256" key="1">
    <source>
        <dbReference type="SAM" id="MobiDB-lite"/>
    </source>
</evidence>
<feature type="compositionally biased region" description="Polar residues" evidence="1">
    <location>
        <begin position="112"/>
        <end position="124"/>
    </location>
</feature>
<reference evidence="2" key="1">
    <citation type="journal article" date="2022" name="bioRxiv">
        <title>Sequencing and chromosome-scale assembly of the giantPleurodeles waltlgenome.</title>
        <authorList>
            <person name="Brown T."/>
            <person name="Elewa A."/>
            <person name="Iarovenko S."/>
            <person name="Subramanian E."/>
            <person name="Araus A.J."/>
            <person name="Petzold A."/>
            <person name="Susuki M."/>
            <person name="Suzuki K.-i.T."/>
            <person name="Hayashi T."/>
            <person name="Toyoda A."/>
            <person name="Oliveira C."/>
            <person name="Osipova E."/>
            <person name="Leigh N.D."/>
            <person name="Simon A."/>
            <person name="Yun M.H."/>
        </authorList>
    </citation>
    <scope>NUCLEOTIDE SEQUENCE</scope>
    <source>
        <strain evidence="2">20211129_DDA</strain>
        <tissue evidence="2">Liver</tissue>
    </source>
</reference>
<protein>
    <submittedName>
        <fullName evidence="2">Uncharacterized protein</fullName>
    </submittedName>
</protein>
<sequence>MGFFSQEHQPGTIIQEENNCWSMEDLKEGIPKEEGTETLDRTPVAEEPGREKTETCHRSLEDRPLNRDWIKVKGGNNSGEMTHPLYSDPQEENYTGSLEEEEETWSEEWWIPTQSDNALQPATT</sequence>
<evidence type="ECO:0000313" key="2">
    <source>
        <dbReference type="EMBL" id="KAJ1091542.1"/>
    </source>
</evidence>
<keyword evidence="3" id="KW-1185">Reference proteome</keyword>
<feature type="compositionally biased region" description="Basic and acidic residues" evidence="1">
    <location>
        <begin position="29"/>
        <end position="71"/>
    </location>
</feature>
<feature type="region of interest" description="Disordered" evidence="1">
    <location>
        <begin position="29"/>
        <end position="124"/>
    </location>
</feature>
<proteinExistence type="predicted"/>
<dbReference type="AlphaFoldDB" id="A0AAV7LIZ5"/>
<comment type="caution">
    <text evidence="2">The sequence shown here is derived from an EMBL/GenBank/DDBJ whole genome shotgun (WGS) entry which is preliminary data.</text>
</comment>
<dbReference type="Proteomes" id="UP001066276">
    <property type="component" value="Chromosome 11"/>
</dbReference>
<gene>
    <name evidence="2" type="ORF">NDU88_004662</name>
</gene>